<gene>
    <name evidence="8" type="primary">flgD</name>
    <name evidence="8" type="ORF">HW564_17545</name>
</gene>
<evidence type="ECO:0000256" key="5">
    <source>
        <dbReference type="RuleBase" id="RU362076"/>
    </source>
</evidence>
<evidence type="ECO:0000256" key="1">
    <source>
        <dbReference type="ARBA" id="ARBA00010577"/>
    </source>
</evidence>
<evidence type="ECO:0000256" key="4">
    <source>
        <dbReference type="ARBA" id="ARBA00024746"/>
    </source>
</evidence>
<organism evidence="8 9">
    <name type="scientific">Ruegeria pomeroyi</name>
    <dbReference type="NCBI Taxonomy" id="89184"/>
    <lineage>
        <taxon>Bacteria</taxon>
        <taxon>Pseudomonadati</taxon>
        <taxon>Pseudomonadota</taxon>
        <taxon>Alphaproteobacteria</taxon>
        <taxon>Rhodobacterales</taxon>
        <taxon>Roseobacteraceae</taxon>
        <taxon>Ruegeria</taxon>
    </lineage>
</organism>
<evidence type="ECO:0000256" key="3">
    <source>
        <dbReference type="ARBA" id="ARBA00022795"/>
    </source>
</evidence>
<dbReference type="Proteomes" id="UP000565723">
    <property type="component" value="Unassembled WGS sequence"/>
</dbReference>
<dbReference type="EMBL" id="JABXIY010000049">
    <property type="protein sequence ID" value="NVK98735.1"/>
    <property type="molecule type" value="Genomic_DNA"/>
</dbReference>
<dbReference type="GO" id="GO:0044781">
    <property type="term" value="P:bacterial-type flagellum organization"/>
    <property type="evidence" value="ECO:0007669"/>
    <property type="project" value="UniProtKB-UniRule"/>
</dbReference>
<dbReference type="AlphaFoldDB" id="A0A850LMQ9"/>
<reference evidence="8 9" key="1">
    <citation type="journal article" date="2020" name="Proc. Natl. Acad. Sci. U.S.A.">
        <title>Ecological drivers of bacterial community assembly in synthetic phycospheres.</title>
        <authorList>
            <person name="Fu H."/>
            <person name="Uchimiya M."/>
            <person name="Gore J."/>
            <person name="Moran M.A."/>
        </authorList>
    </citation>
    <scope>NUCLEOTIDE SEQUENCE [LARGE SCALE GENOMIC DNA]</scope>
    <source>
        <strain evidence="8">HF-Din03</strain>
    </source>
</reference>
<dbReference type="InterPro" id="IPR025965">
    <property type="entry name" value="FlgD/Vpr_Ig-like"/>
</dbReference>
<feature type="region of interest" description="Disordered" evidence="6">
    <location>
        <begin position="1"/>
        <end position="27"/>
    </location>
</feature>
<evidence type="ECO:0000259" key="7">
    <source>
        <dbReference type="Pfam" id="PF13860"/>
    </source>
</evidence>
<evidence type="ECO:0000256" key="2">
    <source>
        <dbReference type="ARBA" id="ARBA00016013"/>
    </source>
</evidence>
<name>A0A850LMQ9_9RHOB</name>
<keyword evidence="8" id="KW-0966">Cell projection</keyword>
<keyword evidence="8" id="KW-0969">Cilium</keyword>
<comment type="similarity">
    <text evidence="1 5">Belongs to the FlgD family.</text>
</comment>
<feature type="domain" description="FlgD/Vpr Ig-like" evidence="7">
    <location>
        <begin position="107"/>
        <end position="175"/>
    </location>
</feature>
<dbReference type="Gene3D" id="2.60.40.4070">
    <property type="match status" value="1"/>
</dbReference>
<evidence type="ECO:0000313" key="9">
    <source>
        <dbReference type="Proteomes" id="UP000565723"/>
    </source>
</evidence>
<evidence type="ECO:0000256" key="6">
    <source>
        <dbReference type="SAM" id="MobiDB-lite"/>
    </source>
</evidence>
<proteinExistence type="inferred from homology"/>
<protein>
    <recommendedName>
        <fullName evidence="2 5">Basal-body rod modification protein FlgD</fullName>
    </recommendedName>
</protein>
<feature type="compositionally biased region" description="Polar residues" evidence="6">
    <location>
        <begin position="1"/>
        <end position="21"/>
    </location>
</feature>
<dbReference type="InterPro" id="IPR005648">
    <property type="entry name" value="FlgD"/>
</dbReference>
<dbReference type="Pfam" id="PF03963">
    <property type="entry name" value="FlgD"/>
    <property type="match status" value="1"/>
</dbReference>
<comment type="caution">
    <text evidence="8">The sequence shown here is derived from an EMBL/GenBank/DDBJ whole genome shotgun (WGS) entry which is preliminary data.</text>
</comment>
<dbReference type="NCBIfam" id="NF009453">
    <property type="entry name" value="PRK12813.1"/>
    <property type="match status" value="1"/>
</dbReference>
<keyword evidence="3 5" id="KW-1005">Bacterial flagellum biogenesis</keyword>
<sequence length="222" mass="23889">MVETVHSTRPGATSQAPQTTTPEKRSLSSDFDTFIRMLTTQAKYQNPLEPLDSSEYAAQLAQFSMVEQQTKTNDTLTALVEKLGATDMAKLSNWIGKEVRAVAPANFDGTPVTISPAPLAAADKAFLVVRDAKGETVERYQVPVSADPISWSGLNDDGEPRDNGLYSFAVQSYKADELLLEEAAAVYHPVSEAQIENGEVILILEGGQAILANMVTGVRANG</sequence>
<dbReference type="OMA" id="DFAMQLA"/>
<dbReference type="Pfam" id="PF13860">
    <property type="entry name" value="FlgD_ig"/>
    <property type="match status" value="1"/>
</dbReference>
<comment type="function">
    <text evidence="4 5">Required for flagellar hook formation. May act as a scaffolding protein.</text>
</comment>
<evidence type="ECO:0000313" key="8">
    <source>
        <dbReference type="EMBL" id="NVK98735.1"/>
    </source>
</evidence>
<dbReference type="RefSeq" id="WP_011049146.1">
    <property type="nucleotide sequence ID" value="NZ_CP076685.1"/>
</dbReference>
<keyword evidence="8" id="KW-0282">Flagellum</keyword>
<accession>A0A850LMQ9</accession>
<dbReference type="Gene3D" id="2.30.30.910">
    <property type="match status" value="1"/>
</dbReference>